<protein>
    <recommendedName>
        <fullName evidence="3">Alpha glucuronidase N-terminal domain-containing protein</fullName>
    </recommendedName>
</protein>
<dbReference type="Proteomes" id="UP000236497">
    <property type="component" value="Unassembled WGS sequence"/>
</dbReference>
<evidence type="ECO:0000313" key="1">
    <source>
        <dbReference type="EMBL" id="CRZ34473.1"/>
    </source>
</evidence>
<proteinExistence type="predicted"/>
<evidence type="ECO:0008006" key="3">
    <source>
        <dbReference type="Google" id="ProtNLM"/>
    </source>
</evidence>
<sequence>MIKIISNITITEPIRWALDRLQAELKEKELSFEFDLKLMNDDGIEAQGYERKLHNGSVLIKAGDDAGFMYGILDLSRDIIHKKGLINLQDLKVTPYIKMRGIKFNIPLDARTPSYSDASDSAFYNIENMWDFGFWTEFLDRMAMDRYNVLSLWSLSPFPSLVRTKKYPKVALDDVKVSLRPIKTDLAGLRMYDDDMEESLVTVKKMSIEEKIEFWKSVMEYAHNRCIKIFLFTWNLFVYGTENNPYGITCDMDNPVTKDYIYHSVYDLMDTYPLLSGIGVTAGENMKRDERDIKFLADTYGKAVRDYIAVHPDREFRFIHRLHYAGYEHIVTEFNDFPCNFEISFKYSQAHMYSSIRPAFIDDFLKIRRNNHKLWLTVRNDDFYMYRWGNPEFAREYLKNMPVDIMTGFYMGADGFTWGRDYLDLRDTSNPLFIAKMWYMIRIWGLLSYRIDLADGYFTDELSSHFNISNIEAKELYGTWKEASEIVPELNRVHWHDFDFQWYPEGSCMYDFEKDKLIFADINEFINCPVMPGENIHSVNEYCRLIAEGKTTEKISPLSVADNIYNHAENAINGVLKLRAGITDNNELLYTLDDIEALGYLGHYYAAKLKAAVYLCLYRYKNIEKYRLDAKNMLERAAENWLKYSAKSKSMYKPQLLGRLLSFVDLQRFDKLVLLDILHAENP</sequence>
<dbReference type="EMBL" id="CVTD020000015">
    <property type="protein sequence ID" value="CRZ34473.1"/>
    <property type="molecule type" value="Genomic_DNA"/>
</dbReference>
<dbReference type="OrthoDB" id="99887at2"/>
<evidence type="ECO:0000313" key="2">
    <source>
        <dbReference type="Proteomes" id="UP000236497"/>
    </source>
</evidence>
<dbReference type="AlphaFoldDB" id="A0A0H5SVV7"/>
<keyword evidence="2" id="KW-1185">Reference proteome</keyword>
<dbReference type="RefSeq" id="WP_103202583.1">
    <property type="nucleotide sequence ID" value="NZ_CVTD020000015.1"/>
</dbReference>
<organism evidence="1 2">
    <name type="scientific">Herbinix hemicellulosilytica</name>
    <dbReference type="NCBI Taxonomy" id="1564487"/>
    <lineage>
        <taxon>Bacteria</taxon>
        <taxon>Bacillati</taxon>
        <taxon>Bacillota</taxon>
        <taxon>Clostridia</taxon>
        <taxon>Lachnospirales</taxon>
        <taxon>Lachnospiraceae</taxon>
        <taxon>Herbinix</taxon>
    </lineage>
</organism>
<accession>A0A0H5SVV7</accession>
<gene>
    <name evidence="1" type="ORF">HHT355_1271</name>
</gene>
<name>A0A0H5SVV7_HERHM</name>
<reference evidence="1 2" key="1">
    <citation type="submission" date="2015-06" db="EMBL/GenBank/DDBJ databases">
        <authorList>
            <person name="Wibberg Daniel"/>
        </authorList>
    </citation>
    <scope>NUCLEOTIDE SEQUENCE [LARGE SCALE GENOMIC DNA]</scope>
    <source>
        <strain evidence="1 2">T3/55T</strain>
    </source>
</reference>